<keyword evidence="1" id="KW-0812">Transmembrane</keyword>
<name>A0A2B4R8X1_STYPI</name>
<evidence type="ECO:0000256" key="2">
    <source>
        <dbReference type="SAM" id="SignalP"/>
    </source>
</evidence>
<proteinExistence type="predicted"/>
<feature type="signal peptide" evidence="2">
    <location>
        <begin position="1"/>
        <end position="28"/>
    </location>
</feature>
<accession>A0A2B4R8X1</accession>
<feature type="chain" id="PRO_5012699276" evidence="2">
    <location>
        <begin position="29"/>
        <end position="321"/>
    </location>
</feature>
<gene>
    <name evidence="3" type="ORF">AWC38_SpisGene21025</name>
</gene>
<comment type="caution">
    <text evidence="3">The sequence shown here is derived from an EMBL/GenBank/DDBJ whole genome shotgun (WGS) entry which is preliminary data.</text>
</comment>
<dbReference type="EMBL" id="LSMT01000728">
    <property type="protein sequence ID" value="PFX14794.1"/>
    <property type="molecule type" value="Genomic_DNA"/>
</dbReference>
<dbReference type="AlphaFoldDB" id="A0A2B4R8X1"/>
<dbReference type="OrthoDB" id="1081807at2759"/>
<dbReference type="Proteomes" id="UP000225706">
    <property type="component" value="Unassembled WGS sequence"/>
</dbReference>
<organism evidence="3 4">
    <name type="scientific">Stylophora pistillata</name>
    <name type="common">Smooth cauliflower coral</name>
    <dbReference type="NCBI Taxonomy" id="50429"/>
    <lineage>
        <taxon>Eukaryota</taxon>
        <taxon>Metazoa</taxon>
        <taxon>Cnidaria</taxon>
        <taxon>Anthozoa</taxon>
        <taxon>Hexacorallia</taxon>
        <taxon>Scleractinia</taxon>
        <taxon>Astrocoeniina</taxon>
        <taxon>Pocilloporidae</taxon>
        <taxon>Stylophora</taxon>
    </lineage>
</organism>
<reference evidence="4" key="1">
    <citation type="journal article" date="2017" name="bioRxiv">
        <title>Comparative analysis of the genomes of Stylophora pistillata and Acropora digitifera provides evidence for extensive differences between species of corals.</title>
        <authorList>
            <person name="Voolstra C.R."/>
            <person name="Li Y."/>
            <person name="Liew Y.J."/>
            <person name="Baumgarten S."/>
            <person name="Zoccola D."/>
            <person name="Flot J.-F."/>
            <person name="Tambutte S."/>
            <person name="Allemand D."/>
            <person name="Aranda M."/>
        </authorList>
    </citation>
    <scope>NUCLEOTIDE SEQUENCE [LARGE SCALE GENOMIC DNA]</scope>
</reference>
<keyword evidence="2" id="KW-0732">Signal</keyword>
<keyword evidence="1" id="KW-0472">Membrane</keyword>
<feature type="transmembrane region" description="Helical" evidence="1">
    <location>
        <begin position="277"/>
        <end position="300"/>
    </location>
</feature>
<evidence type="ECO:0000256" key="1">
    <source>
        <dbReference type="SAM" id="Phobius"/>
    </source>
</evidence>
<evidence type="ECO:0000313" key="3">
    <source>
        <dbReference type="EMBL" id="PFX14794.1"/>
    </source>
</evidence>
<evidence type="ECO:0000313" key="4">
    <source>
        <dbReference type="Proteomes" id="UP000225706"/>
    </source>
</evidence>
<protein>
    <submittedName>
        <fullName evidence="3">Uncharacterized protein</fullName>
    </submittedName>
</protein>
<keyword evidence="4" id="KW-1185">Reference proteome</keyword>
<sequence>MKKMCESFFNSVLVIFIWSNVAFKFVQCRSTPGTHFTDETRLARHMELCLNRCGNRFQTDDAGILSGELSIHQMCYDKCLLGRGKINSVVNNQDVSFSKELTSSFERIKREIPGSEKNDRDACLMNSPGTFMHPDTKVTFQEPRNSGSFMANVKWEPLLSDAFNWTGYRLIYAVGMVSEAILKCVDLYKNETSYFISSGLPNDTRLRLSVVSIPFSSSHSNFTLSIDCHIPCHEKPTMSGISTLNTTIVTSPSAGIVASPTKAPPTSPTSESSRLNVFLASTVLTVFMCVAAALLVFFYCHRLQKKASLRHTGSFTDIQFE</sequence>
<keyword evidence="1" id="KW-1133">Transmembrane helix</keyword>